<dbReference type="PANTHER" id="PTHR22550:SF5">
    <property type="entry name" value="LEUCINE ZIPPER PROTEIN 4"/>
    <property type="match status" value="1"/>
</dbReference>
<proteinExistence type="predicted"/>
<dbReference type="InterPro" id="IPR033881">
    <property type="entry name" value="vWA_BatA_type"/>
</dbReference>
<dbReference type="InterPro" id="IPR036465">
    <property type="entry name" value="vWFA_dom_sf"/>
</dbReference>
<evidence type="ECO:0000259" key="6">
    <source>
        <dbReference type="PROSITE" id="PS50234"/>
    </source>
</evidence>
<reference evidence="7 8" key="1">
    <citation type="submission" date="2023-08" db="EMBL/GenBank/DDBJ databases">
        <title>Mesonia sp. MT50, isolated from deep-sea sediment of the Mariana Trench.</title>
        <authorList>
            <person name="Fu H."/>
        </authorList>
    </citation>
    <scope>NUCLEOTIDE SEQUENCE [LARGE SCALE GENOMIC DNA]</scope>
    <source>
        <strain evidence="7 8">MT50</strain>
    </source>
</reference>
<evidence type="ECO:0000313" key="8">
    <source>
        <dbReference type="Proteomes" id="UP001230915"/>
    </source>
</evidence>
<organism evidence="7 8">
    <name type="scientific">Mesonia profundi</name>
    <dbReference type="NCBI Taxonomy" id="3070998"/>
    <lineage>
        <taxon>Bacteria</taxon>
        <taxon>Pseudomonadati</taxon>
        <taxon>Bacteroidota</taxon>
        <taxon>Flavobacteriia</taxon>
        <taxon>Flavobacteriales</taxon>
        <taxon>Flavobacteriaceae</taxon>
        <taxon>Mesonia</taxon>
    </lineage>
</organism>
<dbReference type="Pfam" id="PF07584">
    <property type="entry name" value="BatA"/>
    <property type="match status" value="1"/>
</dbReference>
<keyword evidence="4 5" id="KW-0472">Membrane</keyword>
<dbReference type="InterPro" id="IPR050768">
    <property type="entry name" value="UPF0353/GerABKA_families"/>
</dbReference>
<feature type="transmembrane region" description="Helical" evidence="5">
    <location>
        <begin position="12"/>
        <end position="30"/>
    </location>
</feature>
<comment type="caution">
    <text evidence="7">The sequence shown here is derived from an EMBL/GenBank/DDBJ whole genome shotgun (WGS) entry which is preliminary data.</text>
</comment>
<feature type="domain" description="VWFA" evidence="6">
    <location>
        <begin position="95"/>
        <end position="290"/>
    </location>
</feature>
<evidence type="ECO:0000256" key="1">
    <source>
        <dbReference type="ARBA" id="ARBA00022475"/>
    </source>
</evidence>
<accession>A0ABU1A2Q4</accession>
<name>A0ABU1A2Q4_9FLAO</name>
<evidence type="ECO:0000256" key="4">
    <source>
        <dbReference type="ARBA" id="ARBA00023136"/>
    </source>
</evidence>
<sequence>MFNLNHVTFEHPQWFWLFLLLPVLMLWYFWKRNQQTPEVKISSLKGFKVNQGILPKLRPLLFVLRLLALALLITAMARPRTVDVSTKTNSTQGIDIMIAIDVSASMLAQDLKPNRIEALKKVASEFVKERPNDRIGVVEYAGESYTKTPITSDKRIVLEALQSIEFSNLLEGGTAIGMGLATSVNRLKDSKAKSKVIILLTDGVNNSGFIDPKIATELAMEYDIKTYTIGIGTNGMALGPIAMDRNGRIKYGSVKVEIDEELMKEIAQKTGGKYFRATDNDKLEAIYDEINKLETTEVEEFKYYNYDEKYRPLLLLAGVLLLIEFVLKRTIFRSFV</sequence>
<protein>
    <submittedName>
        <fullName evidence="7">VWA domain-containing protein</fullName>
    </submittedName>
</protein>
<evidence type="ECO:0000256" key="5">
    <source>
        <dbReference type="SAM" id="Phobius"/>
    </source>
</evidence>
<evidence type="ECO:0000256" key="3">
    <source>
        <dbReference type="ARBA" id="ARBA00022989"/>
    </source>
</evidence>
<feature type="transmembrane region" description="Helical" evidence="5">
    <location>
        <begin position="60"/>
        <end position="77"/>
    </location>
</feature>
<keyword evidence="2 5" id="KW-0812">Transmembrane</keyword>
<dbReference type="InterPro" id="IPR002035">
    <property type="entry name" value="VWF_A"/>
</dbReference>
<dbReference type="EMBL" id="JAVHUL010000012">
    <property type="protein sequence ID" value="MDQ7917139.1"/>
    <property type="molecule type" value="Genomic_DNA"/>
</dbReference>
<dbReference type="Pfam" id="PF00092">
    <property type="entry name" value="VWA"/>
    <property type="match status" value="1"/>
</dbReference>
<gene>
    <name evidence="7" type="ORF">RBU60_06090</name>
</gene>
<keyword evidence="1" id="KW-1003">Cell membrane</keyword>
<dbReference type="InterPro" id="IPR024163">
    <property type="entry name" value="Aerotolerance_reg_N"/>
</dbReference>
<evidence type="ECO:0000256" key="2">
    <source>
        <dbReference type="ARBA" id="ARBA00022692"/>
    </source>
</evidence>
<dbReference type="SUPFAM" id="SSF53300">
    <property type="entry name" value="vWA-like"/>
    <property type="match status" value="1"/>
</dbReference>
<dbReference type="PANTHER" id="PTHR22550">
    <property type="entry name" value="SPORE GERMINATION PROTEIN"/>
    <property type="match status" value="1"/>
</dbReference>
<keyword evidence="8" id="KW-1185">Reference proteome</keyword>
<dbReference type="Proteomes" id="UP001230915">
    <property type="component" value="Unassembled WGS sequence"/>
</dbReference>
<dbReference type="Gene3D" id="3.40.50.410">
    <property type="entry name" value="von Willebrand factor, type A domain"/>
    <property type="match status" value="1"/>
</dbReference>
<dbReference type="SMART" id="SM00327">
    <property type="entry name" value="VWA"/>
    <property type="match status" value="1"/>
</dbReference>
<dbReference type="PROSITE" id="PS50234">
    <property type="entry name" value="VWFA"/>
    <property type="match status" value="1"/>
</dbReference>
<dbReference type="CDD" id="cd01467">
    <property type="entry name" value="vWA_BatA_type"/>
    <property type="match status" value="1"/>
</dbReference>
<evidence type="ECO:0000313" key="7">
    <source>
        <dbReference type="EMBL" id="MDQ7917139.1"/>
    </source>
</evidence>
<keyword evidence="3 5" id="KW-1133">Transmembrane helix</keyword>
<dbReference type="RefSeq" id="WP_308863846.1">
    <property type="nucleotide sequence ID" value="NZ_JAVHUL010000012.1"/>
</dbReference>